<feature type="compositionally biased region" description="Polar residues" evidence="1">
    <location>
        <begin position="70"/>
        <end position="79"/>
    </location>
</feature>
<gene>
    <name evidence="2" type="ORF">BO78DRAFT_432932</name>
</gene>
<proteinExistence type="predicted"/>
<organism evidence="2 3">
    <name type="scientific">Aspergillus sclerotiicarbonarius (strain CBS 121057 / IBT 28362)</name>
    <dbReference type="NCBI Taxonomy" id="1448318"/>
    <lineage>
        <taxon>Eukaryota</taxon>
        <taxon>Fungi</taxon>
        <taxon>Dikarya</taxon>
        <taxon>Ascomycota</taxon>
        <taxon>Pezizomycotina</taxon>
        <taxon>Eurotiomycetes</taxon>
        <taxon>Eurotiomycetidae</taxon>
        <taxon>Eurotiales</taxon>
        <taxon>Aspergillaceae</taxon>
        <taxon>Aspergillus</taxon>
        <taxon>Aspergillus subgen. Circumdati</taxon>
    </lineage>
</organism>
<sequence>MGDKSPKDITSGSPEAPSSLTESFPSANKPPKLGKRRKSRKHSNASTVDPPQDQEDPTESPEQGAPAIEENQQQESNPLAESAATPREDDKNNSQEQPHATKSKMSAPTDELSGLTKDVGEKAAPAKGAVKEITTGGMDMRIDDEDLNWKSSEKEGSLQIRVRINLRAKVQLNLDARVKGEVVIGLL</sequence>
<keyword evidence="3" id="KW-1185">Reference proteome</keyword>
<feature type="compositionally biased region" description="Polar residues" evidence="1">
    <location>
        <begin position="94"/>
        <end position="106"/>
    </location>
</feature>
<feature type="region of interest" description="Disordered" evidence="1">
    <location>
        <begin position="1"/>
        <end position="138"/>
    </location>
</feature>
<evidence type="ECO:0000313" key="3">
    <source>
        <dbReference type="Proteomes" id="UP000248423"/>
    </source>
</evidence>
<protein>
    <submittedName>
        <fullName evidence="2">Uncharacterized protein</fullName>
    </submittedName>
</protein>
<dbReference type="OrthoDB" id="2279190at2759"/>
<accession>A0A319DWV6</accession>
<evidence type="ECO:0000256" key="1">
    <source>
        <dbReference type="SAM" id="MobiDB-lite"/>
    </source>
</evidence>
<name>A0A319DWV6_ASPSB</name>
<dbReference type="Proteomes" id="UP000248423">
    <property type="component" value="Unassembled WGS sequence"/>
</dbReference>
<dbReference type="EMBL" id="KZ826397">
    <property type="protein sequence ID" value="PYI02292.1"/>
    <property type="molecule type" value="Genomic_DNA"/>
</dbReference>
<dbReference type="AlphaFoldDB" id="A0A319DWV6"/>
<feature type="compositionally biased region" description="Polar residues" evidence="1">
    <location>
        <begin position="8"/>
        <end position="26"/>
    </location>
</feature>
<reference evidence="2 3" key="1">
    <citation type="submission" date="2018-02" db="EMBL/GenBank/DDBJ databases">
        <title>The genomes of Aspergillus section Nigri reveals drivers in fungal speciation.</title>
        <authorList>
            <consortium name="DOE Joint Genome Institute"/>
            <person name="Vesth T.C."/>
            <person name="Nybo J."/>
            <person name="Theobald S."/>
            <person name="Brandl J."/>
            <person name="Frisvad J.C."/>
            <person name="Nielsen K.F."/>
            <person name="Lyhne E.K."/>
            <person name="Kogle M.E."/>
            <person name="Kuo A."/>
            <person name="Riley R."/>
            <person name="Clum A."/>
            <person name="Nolan M."/>
            <person name="Lipzen A."/>
            <person name="Salamov A."/>
            <person name="Henrissat B."/>
            <person name="Wiebenga A."/>
            <person name="De vries R.P."/>
            <person name="Grigoriev I.V."/>
            <person name="Mortensen U.H."/>
            <person name="Andersen M.R."/>
            <person name="Baker S.E."/>
        </authorList>
    </citation>
    <scope>NUCLEOTIDE SEQUENCE [LARGE SCALE GENOMIC DNA]</scope>
    <source>
        <strain evidence="2 3">CBS 121057</strain>
    </source>
</reference>
<evidence type="ECO:0000313" key="2">
    <source>
        <dbReference type="EMBL" id="PYI02292.1"/>
    </source>
</evidence>
<dbReference type="VEuPathDB" id="FungiDB:BO78DRAFT_432932"/>
<feature type="compositionally biased region" description="Basic residues" evidence="1">
    <location>
        <begin position="32"/>
        <end position="43"/>
    </location>
</feature>